<protein>
    <submittedName>
        <fullName evidence="1">DUF3877 family protein</fullName>
    </submittedName>
</protein>
<gene>
    <name evidence="1" type="ORF">H8704_11085</name>
</gene>
<organism evidence="1 2">
    <name type="scientific">Jutongia huaianensis</name>
    <dbReference type="NCBI Taxonomy" id="2763668"/>
    <lineage>
        <taxon>Bacteria</taxon>
        <taxon>Bacillati</taxon>
        <taxon>Bacillota</taxon>
        <taxon>Clostridia</taxon>
        <taxon>Lachnospirales</taxon>
        <taxon>Lachnospiraceae</taxon>
        <taxon>Jutongia</taxon>
    </lineage>
</organism>
<evidence type="ECO:0000313" key="2">
    <source>
        <dbReference type="Proteomes" id="UP000606193"/>
    </source>
</evidence>
<evidence type="ECO:0000313" key="1">
    <source>
        <dbReference type="EMBL" id="MBC8563165.1"/>
    </source>
</evidence>
<dbReference type="Proteomes" id="UP000606193">
    <property type="component" value="Unassembled WGS sequence"/>
</dbReference>
<comment type="caution">
    <text evidence="1">The sequence shown here is derived from an EMBL/GenBank/DDBJ whole genome shotgun (WGS) entry which is preliminary data.</text>
</comment>
<dbReference type="RefSeq" id="WP_249298310.1">
    <property type="nucleotide sequence ID" value="NZ_JACRSX010000017.1"/>
</dbReference>
<proteinExistence type="predicted"/>
<sequence>MNIEKLEKNLRDLILEEQIKLGYRKELLRLYYPLSSLNHLLEVDCTEEEMLERMKEFSEATRAHFGGITASSQKERFCIQIPPEGVEYVHEHQGEDDFLVKFIQTIAHHGCTLQDVETLFTQYSDQVFEGSYAGDDFDYLFYFRDNKPNDYRYCITFEGRHVIYHRFTPEDYVDYDFGEVIPVKGE</sequence>
<name>A0ABR7N467_9FIRM</name>
<dbReference type="Pfam" id="PF12993">
    <property type="entry name" value="DUF3877"/>
    <property type="match status" value="1"/>
</dbReference>
<accession>A0ABR7N467</accession>
<keyword evidence="2" id="KW-1185">Reference proteome</keyword>
<dbReference type="EMBL" id="JACRSX010000017">
    <property type="protein sequence ID" value="MBC8563165.1"/>
    <property type="molecule type" value="Genomic_DNA"/>
</dbReference>
<dbReference type="InterPro" id="IPR024539">
    <property type="entry name" value="DUF3877"/>
</dbReference>
<reference evidence="1 2" key="1">
    <citation type="submission" date="2020-08" db="EMBL/GenBank/DDBJ databases">
        <title>Genome public.</title>
        <authorList>
            <person name="Liu C."/>
            <person name="Sun Q."/>
        </authorList>
    </citation>
    <scope>NUCLEOTIDE SEQUENCE [LARGE SCALE GENOMIC DNA]</scope>
    <source>
        <strain evidence="1 2">NSJ-37</strain>
    </source>
</reference>